<feature type="region of interest" description="Disordered" evidence="1">
    <location>
        <begin position="49"/>
        <end position="73"/>
    </location>
</feature>
<gene>
    <name evidence="2" type="ORF">BDN71DRAFT_575676</name>
</gene>
<feature type="compositionally biased region" description="Polar residues" evidence="1">
    <location>
        <begin position="49"/>
        <end position="60"/>
    </location>
</feature>
<protein>
    <submittedName>
        <fullName evidence="2">Uncharacterized protein</fullName>
    </submittedName>
</protein>
<name>A0A9P6D9M2_PLEER</name>
<dbReference type="AlphaFoldDB" id="A0A9P6D9M2"/>
<proteinExistence type="predicted"/>
<evidence type="ECO:0000256" key="1">
    <source>
        <dbReference type="SAM" id="MobiDB-lite"/>
    </source>
</evidence>
<dbReference type="EMBL" id="MU154746">
    <property type="protein sequence ID" value="KAF9487840.1"/>
    <property type="molecule type" value="Genomic_DNA"/>
</dbReference>
<dbReference type="Proteomes" id="UP000807025">
    <property type="component" value="Unassembled WGS sequence"/>
</dbReference>
<accession>A0A9P6D9M2</accession>
<keyword evidence="3" id="KW-1185">Reference proteome</keyword>
<evidence type="ECO:0000313" key="2">
    <source>
        <dbReference type="EMBL" id="KAF9487840.1"/>
    </source>
</evidence>
<evidence type="ECO:0000313" key="3">
    <source>
        <dbReference type="Proteomes" id="UP000807025"/>
    </source>
</evidence>
<organism evidence="2 3">
    <name type="scientific">Pleurotus eryngii</name>
    <name type="common">Boletus of the steppes</name>
    <dbReference type="NCBI Taxonomy" id="5323"/>
    <lineage>
        <taxon>Eukaryota</taxon>
        <taxon>Fungi</taxon>
        <taxon>Dikarya</taxon>
        <taxon>Basidiomycota</taxon>
        <taxon>Agaricomycotina</taxon>
        <taxon>Agaricomycetes</taxon>
        <taxon>Agaricomycetidae</taxon>
        <taxon>Agaricales</taxon>
        <taxon>Pleurotineae</taxon>
        <taxon>Pleurotaceae</taxon>
        <taxon>Pleurotus</taxon>
    </lineage>
</organism>
<comment type="caution">
    <text evidence="2">The sequence shown here is derived from an EMBL/GenBank/DDBJ whole genome shotgun (WGS) entry which is preliminary data.</text>
</comment>
<reference evidence="2" key="1">
    <citation type="submission" date="2020-11" db="EMBL/GenBank/DDBJ databases">
        <authorList>
            <consortium name="DOE Joint Genome Institute"/>
            <person name="Ahrendt S."/>
            <person name="Riley R."/>
            <person name="Andreopoulos W."/>
            <person name="Labutti K."/>
            <person name="Pangilinan J."/>
            <person name="Ruiz-Duenas F.J."/>
            <person name="Barrasa J.M."/>
            <person name="Sanchez-Garcia M."/>
            <person name="Camarero S."/>
            <person name="Miyauchi S."/>
            <person name="Serrano A."/>
            <person name="Linde D."/>
            <person name="Babiker R."/>
            <person name="Drula E."/>
            <person name="Ayuso-Fernandez I."/>
            <person name="Pacheco R."/>
            <person name="Padilla G."/>
            <person name="Ferreira P."/>
            <person name="Barriuso J."/>
            <person name="Kellner H."/>
            <person name="Castanera R."/>
            <person name="Alfaro M."/>
            <person name="Ramirez L."/>
            <person name="Pisabarro A.G."/>
            <person name="Kuo A."/>
            <person name="Tritt A."/>
            <person name="Lipzen A."/>
            <person name="He G."/>
            <person name="Yan M."/>
            <person name="Ng V."/>
            <person name="Cullen D."/>
            <person name="Martin F."/>
            <person name="Rosso M.-N."/>
            <person name="Henrissat B."/>
            <person name="Hibbett D."/>
            <person name="Martinez A.T."/>
            <person name="Grigoriev I.V."/>
        </authorList>
    </citation>
    <scope>NUCLEOTIDE SEQUENCE</scope>
    <source>
        <strain evidence="2">ATCC 90797</strain>
    </source>
</reference>
<sequence length="73" mass="8136">MTRPSQIRHSLDDTLYHLGLLRSPHAISPTSPAPTRRRHFNATPLKYSSTQVLTSTSTPVARTFHPPGMERTG</sequence>